<name>A0A1X6ZGA6_9RHOB</name>
<sequence length="51" mass="5573">MDYSKMGAARPHKGVPRHTEKGQDRAVGQKGRPSKADLLARMKKAAARKEG</sequence>
<dbReference type="RefSeq" id="WP_100148521.1">
    <property type="nucleotide sequence ID" value="NZ_FWFN01000004.1"/>
</dbReference>
<evidence type="ECO:0000256" key="1">
    <source>
        <dbReference type="SAM" id="MobiDB-lite"/>
    </source>
</evidence>
<feature type="region of interest" description="Disordered" evidence="1">
    <location>
        <begin position="1"/>
        <end position="35"/>
    </location>
</feature>
<proteinExistence type="predicted"/>
<accession>A0A1X6ZGA6</accession>
<dbReference type="AlphaFoldDB" id="A0A1X6ZGA6"/>
<dbReference type="Proteomes" id="UP000193963">
    <property type="component" value="Unassembled WGS sequence"/>
</dbReference>
<gene>
    <name evidence="2" type="ORF">PSM7751_02468</name>
</gene>
<keyword evidence="3" id="KW-1185">Reference proteome</keyword>
<protein>
    <submittedName>
        <fullName evidence="2">Uncharacterized protein</fullName>
    </submittedName>
</protein>
<dbReference type="EMBL" id="FWFN01000004">
    <property type="protein sequence ID" value="SLN50529.1"/>
    <property type="molecule type" value="Genomic_DNA"/>
</dbReference>
<evidence type="ECO:0000313" key="3">
    <source>
        <dbReference type="Proteomes" id="UP000193963"/>
    </source>
</evidence>
<organism evidence="2 3">
    <name type="scientific">Pseudooceanicola marinus</name>
    <dbReference type="NCBI Taxonomy" id="396013"/>
    <lineage>
        <taxon>Bacteria</taxon>
        <taxon>Pseudomonadati</taxon>
        <taxon>Pseudomonadota</taxon>
        <taxon>Alphaproteobacteria</taxon>
        <taxon>Rhodobacterales</taxon>
        <taxon>Paracoccaceae</taxon>
        <taxon>Pseudooceanicola</taxon>
    </lineage>
</organism>
<reference evidence="2 3" key="1">
    <citation type="submission" date="2017-03" db="EMBL/GenBank/DDBJ databases">
        <authorList>
            <person name="Afonso C.L."/>
            <person name="Miller P.J."/>
            <person name="Scott M.A."/>
            <person name="Spackman E."/>
            <person name="Goraichik I."/>
            <person name="Dimitrov K.M."/>
            <person name="Suarez D.L."/>
            <person name="Swayne D.E."/>
        </authorList>
    </citation>
    <scope>NUCLEOTIDE SEQUENCE [LARGE SCALE GENOMIC DNA]</scope>
    <source>
        <strain evidence="2 3">CECT 7751</strain>
    </source>
</reference>
<evidence type="ECO:0000313" key="2">
    <source>
        <dbReference type="EMBL" id="SLN50529.1"/>
    </source>
</evidence>